<comment type="caution">
    <text evidence="9">The sequence shown here is derived from an EMBL/GenBank/DDBJ whole genome shotgun (WGS) entry which is preliminary data.</text>
</comment>
<feature type="region of interest" description="Disordered" evidence="7">
    <location>
        <begin position="447"/>
        <end position="521"/>
    </location>
</feature>
<feature type="compositionally biased region" description="Basic and acidic residues" evidence="7">
    <location>
        <begin position="23"/>
        <end position="43"/>
    </location>
</feature>
<feature type="domain" description="RRM" evidence="8">
    <location>
        <begin position="321"/>
        <end position="404"/>
    </location>
</feature>
<evidence type="ECO:0000256" key="3">
    <source>
        <dbReference type="ARBA" id="ARBA00022884"/>
    </source>
</evidence>
<feature type="compositionally biased region" description="Basic residues" evidence="7">
    <location>
        <begin position="987"/>
        <end position="1002"/>
    </location>
</feature>
<dbReference type="InterPro" id="IPR051945">
    <property type="entry name" value="RRM_MRD1_RNA_proc_ribogen"/>
</dbReference>
<feature type="compositionally biased region" description="Polar residues" evidence="7">
    <location>
        <begin position="487"/>
        <end position="500"/>
    </location>
</feature>
<dbReference type="InterPro" id="IPR000504">
    <property type="entry name" value="RRM_dom"/>
</dbReference>
<feature type="region of interest" description="Disordered" evidence="7">
    <location>
        <begin position="739"/>
        <end position="764"/>
    </location>
</feature>
<evidence type="ECO:0000256" key="4">
    <source>
        <dbReference type="ARBA" id="ARBA00023242"/>
    </source>
</evidence>
<dbReference type="EMBL" id="AVOT02011070">
    <property type="protein sequence ID" value="MBW0491415.1"/>
    <property type="molecule type" value="Genomic_DNA"/>
</dbReference>
<feature type="compositionally biased region" description="Basic residues" evidence="7">
    <location>
        <begin position="1026"/>
        <end position="1038"/>
    </location>
</feature>
<comment type="subcellular location">
    <subcellularLocation>
        <location evidence="1">Nucleus</location>
    </subcellularLocation>
</comment>
<gene>
    <name evidence="9" type="ORF">O181_031130</name>
</gene>
<dbReference type="PROSITE" id="PS50102">
    <property type="entry name" value="RRM"/>
    <property type="match status" value="3"/>
</dbReference>
<feature type="compositionally biased region" description="Low complexity" evidence="7">
    <location>
        <begin position="955"/>
        <end position="968"/>
    </location>
</feature>
<dbReference type="CDD" id="cd12676">
    <property type="entry name" value="RRM3_Nop4p"/>
    <property type="match status" value="1"/>
</dbReference>
<dbReference type="GO" id="GO:0003729">
    <property type="term" value="F:mRNA binding"/>
    <property type="evidence" value="ECO:0007669"/>
    <property type="project" value="TreeGrafter"/>
</dbReference>
<evidence type="ECO:0000256" key="5">
    <source>
        <dbReference type="PROSITE-ProRule" id="PRU00176"/>
    </source>
</evidence>
<keyword evidence="2" id="KW-0677">Repeat</keyword>
<dbReference type="AlphaFoldDB" id="A0A9Q3CXE3"/>
<dbReference type="Gene3D" id="3.30.70.330">
    <property type="match status" value="4"/>
</dbReference>
<reference evidence="9" key="1">
    <citation type="submission" date="2021-03" db="EMBL/GenBank/DDBJ databases">
        <title>Draft genome sequence of rust myrtle Austropuccinia psidii MF-1, a brazilian biotype.</title>
        <authorList>
            <person name="Quecine M.C."/>
            <person name="Pachon D.M.R."/>
            <person name="Bonatelli M.L."/>
            <person name="Correr F.H."/>
            <person name="Franceschini L.M."/>
            <person name="Leite T.F."/>
            <person name="Margarido G.R.A."/>
            <person name="Almeida C.A."/>
            <person name="Ferrarezi J.A."/>
            <person name="Labate C.A."/>
        </authorList>
    </citation>
    <scope>NUCLEOTIDE SEQUENCE</scope>
    <source>
        <strain evidence="9">MF-1</strain>
    </source>
</reference>
<feature type="compositionally biased region" description="Basic and acidic residues" evidence="7">
    <location>
        <begin position="739"/>
        <end position="749"/>
    </location>
</feature>
<feature type="domain" description="RRM" evidence="8">
    <location>
        <begin position="524"/>
        <end position="633"/>
    </location>
</feature>
<keyword evidence="4" id="KW-0539">Nucleus</keyword>
<feature type="domain" description="RRM" evidence="8">
    <location>
        <begin position="44"/>
        <end position="134"/>
    </location>
</feature>
<accession>A0A9Q3CXE3</accession>
<feature type="compositionally biased region" description="Basic and acidic residues" evidence="7">
    <location>
        <begin position="1003"/>
        <end position="1022"/>
    </location>
</feature>
<feature type="compositionally biased region" description="Acidic residues" evidence="7">
    <location>
        <begin position="150"/>
        <end position="162"/>
    </location>
</feature>
<dbReference type="SUPFAM" id="SSF54928">
    <property type="entry name" value="RNA-binding domain, RBD"/>
    <property type="match status" value="4"/>
</dbReference>
<dbReference type="OrthoDB" id="267048at2759"/>
<feature type="region of interest" description="Disordered" evidence="7">
    <location>
        <begin position="1"/>
        <end position="46"/>
    </location>
</feature>
<feature type="compositionally biased region" description="Basic and acidic residues" evidence="7">
    <location>
        <begin position="447"/>
        <end position="458"/>
    </location>
</feature>
<dbReference type="InterPro" id="IPR012677">
    <property type="entry name" value="Nucleotide-bd_a/b_plait_sf"/>
</dbReference>
<dbReference type="FunFam" id="3.30.70.330:FF:000406">
    <property type="entry name" value="Related to Nucleolar protein NOP4"/>
    <property type="match status" value="1"/>
</dbReference>
<dbReference type="Proteomes" id="UP000765509">
    <property type="component" value="Unassembled WGS sequence"/>
</dbReference>
<dbReference type="PANTHER" id="PTHR48039">
    <property type="entry name" value="RNA-BINDING MOTIF PROTEIN 14B"/>
    <property type="match status" value="1"/>
</dbReference>
<feature type="region of interest" description="Disordered" evidence="7">
    <location>
        <begin position="108"/>
        <end position="172"/>
    </location>
</feature>
<evidence type="ECO:0000256" key="6">
    <source>
        <dbReference type="SAM" id="Coils"/>
    </source>
</evidence>
<dbReference type="PANTHER" id="PTHR48039:SF5">
    <property type="entry name" value="RNA-BINDING PROTEIN 28"/>
    <property type="match status" value="1"/>
</dbReference>
<evidence type="ECO:0000256" key="1">
    <source>
        <dbReference type="ARBA" id="ARBA00004123"/>
    </source>
</evidence>
<evidence type="ECO:0000259" key="8">
    <source>
        <dbReference type="PROSITE" id="PS50102"/>
    </source>
</evidence>
<name>A0A9Q3CXE3_9BASI</name>
<proteinExistence type="predicted"/>
<dbReference type="SMART" id="SM00360">
    <property type="entry name" value="RRM"/>
    <property type="match status" value="4"/>
</dbReference>
<feature type="compositionally biased region" description="Acidic residues" evidence="7">
    <location>
        <begin position="466"/>
        <end position="480"/>
    </location>
</feature>
<dbReference type="Pfam" id="PF00076">
    <property type="entry name" value="RRM_1"/>
    <property type="match status" value="3"/>
</dbReference>
<evidence type="ECO:0000313" key="10">
    <source>
        <dbReference type="Proteomes" id="UP000765509"/>
    </source>
</evidence>
<evidence type="ECO:0000313" key="9">
    <source>
        <dbReference type="EMBL" id="MBW0491415.1"/>
    </source>
</evidence>
<dbReference type="GO" id="GO:0005634">
    <property type="term" value="C:nucleus"/>
    <property type="evidence" value="ECO:0007669"/>
    <property type="project" value="UniProtKB-SubCell"/>
</dbReference>
<dbReference type="InterPro" id="IPR035979">
    <property type="entry name" value="RBD_domain_sf"/>
</dbReference>
<feature type="compositionally biased region" description="Basic and acidic residues" evidence="7">
    <location>
        <begin position="906"/>
        <end position="920"/>
    </location>
</feature>
<keyword evidence="3 5" id="KW-0694">RNA-binding</keyword>
<evidence type="ECO:0000256" key="2">
    <source>
        <dbReference type="ARBA" id="ARBA00022737"/>
    </source>
</evidence>
<feature type="compositionally biased region" description="Polar residues" evidence="7">
    <location>
        <begin position="1"/>
        <end position="17"/>
    </location>
</feature>
<keyword evidence="10" id="KW-1185">Reference proteome</keyword>
<protein>
    <recommendedName>
        <fullName evidence="8">RRM domain-containing protein</fullName>
    </recommendedName>
</protein>
<feature type="region of interest" description="Disordered" evidence="7">
    <location>
        <begin position="904"/>
        <end position="926"/>
    </location>
</feature>
<feature type="coiled-coil region" evidence="6">
    <location>
        <begin position="876"/>
        <end position="903"/>
    </location>
</feature>
<organism evidence="9 10">
    <name type="scientific">Austropuccinia psidii MF-1</name>
    <dbReference type="NCBI Taxonomy" id="1389203"/>
    <lineage>
        <taxon>Eukaryota</taxon>
        <taxon>Fungi</taxon>
        <taxon>Dikarya</taxon>
        <taxon>Basidiomycota</taxon>
        <taxon>Pucciniomycotina</taxon>
        <taxon>Pucciniomycetes</taxon>
        <taxon>Pucciniales</taxon>
        <taxon>Sphaerophragmiaceae</taxon>
        <taxon>Austropuccinia</taxon>
    </lineage>
</organism>
<feature type="compositionally biased region" description="Basic and acidic residues" evidence="7">
    <location>
        <begin position="501"/>
        <end position="518"/>
    </location>
</feature>
<evidence type="ECO:0000256" key="7">
    <source>
        <dbReference type="SAM" id="MobiDB-lite"/>
    </source>
</evidence>
<sequence>MEENSINQETRSTSKLKSNNKNKNKENVDNDKNKKEGKEEDKNTTLFVSNLSKSITSNQLIEKSSLIGPIKTAFIIKDSKNSESKGFGYIKFIFKEDAKSALNNGLGNFTEDENDKDEKNKNSKQNYKLSWAKPKRLNLHKNNNTNEKLEQEEEEEEEEEEGEAKSKSKKRFKEDDKTNEFLKLEKEKRKKTKFLIDRKKDLSANRTVVLQGLPISNDLENPINQDSQDQDQNHQINQKCITKKTLFKKVKKLGRLESIEFPIHFPLTASSLSAHLIFSDPNSAAIANSKLHGHVFKGNFLTSTIKARLDATTRLGHAFGGRLIIRNLPFDITEQDLRYLFAPFGPIHSIDIPLAKSDDQTISRGRGFAFVWMLSETDASRAIEKLNNSKVCTGMSQEIIQNETNGEKKSQKRKQKKTLEINLNDRSRTIAVDWALSKKKFEEAEIKEGQETHDEHSHPMSASDQEINDLEQDSEQDSDLESDKDSIGSQSSESNLSDMSKSSHDESDPDHQENKKSINDNQGTTLFVRNLSFEATEDELHALFRPFGPLRYARIVMDPKLGRSRGTGFVCLWNKEDAQKVLDLAKNLEKEGAGQGPLAANGLPSLLQPDPSSSLAAQLTLHGRVLGVSEAVSREQAEKLRIDRDKLGEGKDKRHLFLMREGVIFPNSYEAKALLPADLSARQQSFDERKALLRSNLSLFISYTRLSIRQIPLYVSERCLKRLARHALSQWRKEVKTGQRPDLTEEELSRQFTSKQANDKKTQVTPKKLIQSKVKQVKILRTADKIDPISRLGKSKGYGFLEMENHADAIKVLRWANANPIVDRLLKEWTCEELENIIKHHYENEDNKKVGKDKGNEDVKNKKVDQDKGSAKKDFKILDEERIEKMKSKVDELRAEIGRTEKKRNVKGDKLGDELHKGKSQDAPTKSHRMLIIEFAIENSQTIKKRFEKKERSLQKLSLKNNNQNTTQVKEAFDDRLKFQGSNSTLPKRHHDFNSEHRKKKAKVADSQKGQGDEKAKNEKLGHMIGQKRFKRKLRRKS</sequence>
<feature type="region of interest" description="Disordered" evidence="7">
    <location>
        <begin position="847"/>
        <end position="871"/>
    </location>
</feature>
<dbReference type="InterPro" id="IPR034808">
    <property type="entry name" value="Nop4p_RRM3"/>
</dbReference>
<keyword evidence="6" id="KW-0175">Coiled coil</keyword>
<feature type="region of interest" description="Disordered" evidence="7">
    <location>
        <begin position="955"/>
        <end position="1038"/>
    </location>
</feature>